<evidence type="ECO:0000256" key="5">
    <source>
        <dbReference type="ARBA" id="ARBA00022982"/>
    </source>
</evidence>
<dbReference type="InterPro" id="IPR038266">
    <property type="entry name" value="NapC/NirT_cytc_sf"/>
</dbReference>
<reference evidence="10 11" key="1">
    <citation type="submission" date="2020-08" db="EMBL/GenBank/DDBJ databases">
        <title>Bridging the membrane lipid divide: bacteria of the FCB group superphylum have the potential to synthesize archaeal ether lipids.</title>
        <authorList>
            <person name="Villanueva L."/>
            <person name="Von Meijenfeldt F.A.B."/>
            <person name="Westbye A.B."/>
            <person name="Yadav S."/>
            <person name="Hopmans E.C."/>
            <person name="Dutilh B.E."/>
            <person name="Sinninghe Damste J.S."/>
        </authorList>
    </citation>
    <scope>NUCLEOTIDE SEQUENCE [LARGE SCALE GENOMIC DNA]</scope>
    <source>
        <strain evidence="10">NIOZ-UU17</strain>
    </source>
</reference>
<feature type="chain" id="PRO_5035283246" evidence="8">
    <location>
        <begin position="31"/>
        <end position="545"/>
    </location>
</feature>
<name>A0A8J6TQZ8_9BACT</name>
<keyword evidence="7" id="KW-0472">Membrane</keyword>
<keyword evidence="2" id="KW-0349">Heme</keyword>
<dbReference type="PANTHER" id="PTHR35038:SF5">
    <property type="entry name" value="CYTOCHROME C-TYPE PROTEIN NRFB"/>
    <property type="match status" value="1"/>
</dbReference>
<dbReference type="InterPro" id="IPR051829">
    <property type="entry name" value="Multiheme_Cytochr_ET"/>
</dbReference>
<dbReference type="InterPro" id="IPR024673">
    <property type="entry name" value="Octahem_Cyt_c"/>
</dbReference>
<evidence type="ECO:0000256" key="2">
    <source>
        <dbReference type="ARBA" id="ARBA00022617"/>
    </source>
</evidence>
<dbReference type="Proteomes" id="UP000605201">
    <property type="component" value="Unassembled WGS sequence"/>
</dbReference>
<dbReference type="PIRSF" id="PIRSF039014">
    <property type="entry name" value="OTR_cyc"/>
    <property type="match status" value="1"/>
</dbReference>
<sequence>MKKLSWVRRFYLLFTLLICLLFVLTSTAGAKQKDADQAPGRTMARQATKAKEIWITVDHATHKALQKEFKSGAEVTNTCLSCHSEAGSQFRKTIHWTWLGSSADSEKRSGKAGDSLNNFCISTNNMQDKSCSACHTGWNAKDGGINCLVCHSQEKEQINWTEAFEDFQAFSGSDDPEDLELAKEIQDSIQKSVQSIGRPTRKNCGSCHFYGGGGDGVKHGDLDSSITKPNKALDVHMGLDGQKFECVRCHTTVLHNVAGRIYSKPAATDRKSLIEDDLTPKIMCESCHSAKPHKSGSKANDHTDKVACQSCHIPEYARVNPTKMWWDWSKAGKKKNGKPYKTKDSLGKYDYMSHKGEMKWAKNVKPEYFWFNGSINTLTVKDVIDPHNVVQVSAPVGSREDINSRIFPFKVHRGKQPYDKVHKTLLAPLLSGKDGYWNTFDWQRALTKGMQSFDLPFSGQFDYVETSYVFPTTHMVAPKENVVNCIECHSRENGRLANLSGFYMPGRDSFKLMNIFGWAAIIVSLCGVVLHGLGRVFTNGRRGGK</sequence>
<dbReference type="Pfam" id="PF11783">
    <property type="entry name" value="Cytochrome_cB"/>
    <property type="match status" value="1"/>
</dbReference>
<evidence type="ECO:0000313" key="10">
    <source>
        <dbReference type="EMBL" id="MBC8433073.1"/>
    </source>
</evidence>
<dbReference type="Gene3D" id="1.10.3820.10">
    <property type="entry name" value="Di-heme elbow motif domain"/>
    <property type="match status" value="1"/>
</dbReference>
<evidence type="ECO:0000259" key="9">
    <source>
        <dbReference type="Pfam" id="PF13435"/>
    </source>
</evidence>
<dbReference type="GO" id="GO:0046872">
    <property type="term" value="F:metal ion binding"/>
    <property type="evidence" value="ECO:0007669"/>
    <property type="project" value="UniProtKB-KW"/>
</dbReference>
<accession>A0A8J6TQZ8</accession>
<dbReference type="PANTHER" id="PTHR35038">
    <property type="entry name" value="DISSIMILATORY SULFITE REDUCTASE SIRA"/>
    <property type="match status" value="1"/>
</dbReference>
<dbReference type="AlphaFoldDB" id="A0A8J6TQZ8"/>
<evidence type="ECO:0000256" key="4">
    <source>
        <dbReference type="ARBA" id="ARBA00022729"/>
    </source>
</evidence>
<gene>
    <name evidence="10" type="ORF">H8D96_14270</name>
</gene>
<keyword evidence="5" id="KW-0249">Electron transport</keyword>
<keyword evidence="7" id="KW-1133">Transmembrane helix</keyword>
<keyword evidence="7" id="KW-0812">Transmembrane</keyword>
<comment type="caution">
    <text evidence="10">The sequence shown here is derived from an EMBL/GenBank/DDBJ whole genome shotgun (WGS) entry which is preliminary data.</text>
</comment>
<proteinExistence type="predicted"/>
<evidence type="ECO:0000256" key="1">
    <source>
        <dbReference type="ARBA" id="ARBA00022448"/>
    </source>
</evidence>
<dbReference type="GO" id="GO:0016491">
    <property type="term" value="F:oxidoreductase activity"/>
    <property type="evidence" value="ECO:0007669"/>
    <property type="project" value="TreeGrafter"/>
</dbReference>
<dbReference type="Pfam" id="PF13435">
    <property type="entry name" value="Cytochrome_C554"/>
    <property type="match status" value="1"/>
</dbReference>
<feature type="transmembrane region" description="Helical" evidence="7">
    <location>
        <begin position="515"/>
        <end position="537"/>
    </location>
</feature>
<feature type="domain" description="Cytochrome c-552/4" evidence="9">
    <location>
        <begin position="78"/>
        <end position="144"/>
    </location>
</feature>
<evidence type="ECO:0000256" key="6">
    <source>
        <dbReference type="ARBA" id="ARBA00023004"/>
    </source>
</evidence>
<evidence type="ECO:0000256" key="3">
    <source>
        <dbReference type="ARBA" id="ARBA00022723"/>
    </source>
</evidence>
<dbReference type="NCBIfam" id="TIGR04315">
    <property type="entry name" value="octaheme_Shew"/>
    <property type="match status" value="1"/>
</dbReference>
<feature type="signal peptide" evidence="8">
    <location>
        <begin position="1"/>
        <end position="30"/>
    </location>
</feature>
<evidence type="ECO:0000313" key="11">
    <source>
        <dbReference type="Proteomes" id="UP000605201"/>
    </source>
</evidence>
<dbReference type="InterPro" id="IPR036280">
    <property type="entry name" value="Multihaem_cyt_sf"/>
</dbReference>
<keyword evidence="6" id="KW-0408">Iron</keyword>
<organism evidence="10 11">
    <name type="scientific">Candidatus Desulfatibia vada</name>
    <dbReference type="NCBI Taxonomy" id="2841696"/>
    <lineage>
        <taxon>Bacteria</taxon>
        <taxon>Pseudomonadati</taxon>
        <taxon>Thermodesulfobacteriota</taxon>
        <taxon>Desulfobacteria</taxon>
        <taxon>Desulfobacterales</taxon>
        <taxon>Desulfobacterales incertae sedis</taxon>
        <taxon>Candidatus Desulfatibia</taxon>
    </lineage>
</organism>
<protein>
    <submittedName>
        <fullName evidence="10">Tetrathionate reductase family octaheme c-type cytochrome</fullName>
    </submittedName>
</protein>
<dbReference type="InterPro" id="IPR023155">
    <property type="entry name" value="Cyt_c-552/4"/>
</dbReference>
<evidence type="ECO:0000256" key="7">
    <source>
        <dbReference type="SAM" id="Phobius"/>
    </source>
</evidence>
<keyword evidence="1" id="KW-0813">Transport</keyword>
<keyword evidence="3" id="KW-0479">Metal-binding</keyword>
<evidence type="ECO:0000256" key="8">
    <source>
        <dbReference type="SAM" id="SignalP"/>
    </source>
</evidence>
<dbReference type="EMBL" id="JACNIG010000267">
    <property type="protein sequence ID" value="MBC8433073.1"/>
    <property type="molecule type" value="Genomic_DNA"/>
</dbReference>
<dbReference type="SUPFAM" id="SSF48695">
    <property type="entry name" value="Multiheme cytochromes"/>
    <property type="match status" value="1"/>
</dbReference>
<keyword evidence="4 8" id="KW-0732">Signal</keyword>